<evidence type="ECO:0000313" key="2">
    <source>
        <dbReference type="EMBL" id="MDQ0516158.1"/>
    </source>
</evidence>
<evidence type="ECO:0000256" key="1">
    <source>
        <dbReference type="SAM" id="Phobius"/>
    </source>
</evidence>
<keyword evidence="1" id="KW-1133">Transmembrane helix</keyword>
<proteinExistence type="predicted"/>
<protein>
    <submittedName>
        <fullName evidence="2">Uncharacterized protein</fullName>
    </submittedName>
</protein>
<reference evidence="2 3" key="1">
    <citation type="submission" date="2023-07" db="EMBL/GenBank/DDBJ databases">
        <title>Genomic Encyclopedia of Type Strains, Phase IV (KMG-IV): sequencing the most valuable type-strain genomes for metagenomic binning, comparative biology and taxonomic classification.</title>
        <authorList>
            <person name="Goeker M."/>
        </authorList>
    </citation>
    <scope>NUCLEOTIDE SEQUENCE [LARGE SCALE GENOMIC DNA]</scope>
    <source>
        <strain evidence="2 3">B1-1</strain>
    </source>
</reference>
<sequence>MIAIGCLAPIILGVGGVLVGNAFAGSAGAIWGGVAGLFGGGLILGGVGWVARQMKE</sequence>
<name>A0ABU0M5C2_9HYPH</name>
<comment type="caution">
    <text evidence="2">The sequence shown here is derived from an EMBL/GenBank/DDBJ whole genome shotgun (WGS) entry which is preliminary data.</text>
</comment>
<organism evidence="2 3">
    <name type="scientific">Kaistia geumhonensis</name>
    <dbReference type="NCBI Taxonomy" id="410839"/>
    <lineage>
        <taxon>Bacteria</taxon>
        <taxon>Pseudomonadati</taxon>
        <taxon>Pseudomonadota</taxon>
        <taxon>Alphaproteobacteria</taxon>
        <taxon>Hyphomicrobiales</taxon>
        <taxon>Kaistiaceae</taxon>
        <taxon>Kaistia</taxon>
    </lineage>
</organism>
<keyword evidence="3" id="KW-1185">Reference proteome</keyword>
<keyword evidence="1" id="KW-0472">Membrane</keyword>
<dbReference type="RefSeq" id="WP_266279969.1">
    <property type="nucleotide sequence ID" value="NZ_JAPKNF010000001.1"/>
</dbReference>
<accession>A0ABU0M5C2</accession>
<dbReference type="Proteomes" id="UP001223743">
    <property type="component" value="Unassembled WGS sequence"/>
</dbReference>
<keyword evidence="1" id="KW-0812">Transmembrane</keyword>
<feature type="transmembrane region" description="Helical" evidence="1">
    <location>
        <begin position="29"/>
        <end position="51"/>
    </location>
</feature>
<dbReference type="EMBL" id="JAUSWJ010000001">
    <property type="protein sequence ID" value="MDQ0516158.1"/>
    <property type="molecule type" value="Genomic_DNA"/>
</dbReference>
<gene>
    <name evidence="2" type="ORF">QO015_001771</name>
</gene>
<evidence type="ECO:0000313" key="3">
    <source>
        <dbReference type="Proteomes" id="UP001223743"/>
    </source>
</evidence>